<protein>
    <submittedName>
        <fullName evidence="1">Uncharacterized protein</fullName>
    </submittedName>
</protein>
<reference evidence="1 2" key="1">
    <citation type="journal article" date="2016" name="Nat. Commun.">
        <title>Thousands of microbial genomes shed light on interconnected biogeochemical processes in an aquifer system.</title>
        <authorList>
            <person name="Anantharaman K."/>
            <person name="Brown C.T."/>
            <person name="Hug L.A."/>
            <person name="Sharon I."/>
            <person name="Castelle C.J."/>
            <person name="Probst A.J."/>
            <person name="Thomas B.C."/>
            <person name="Singh A."/>
            <person name="Wilkins M.J."/>
            <person name="Karaoz U."/>
            <person name="Brodie E.L."/>
            <person name="Williams K.H."/>
            <person name="Hubbard S.S."/>
            <person name="Banfield J.F."/>
        </authorList>
    </citation>
    <scope>NUCLEOTIDE SEQUENCE [LARGE SCALE GENOMIC DNA]</scope>
</reference>
<gene>
    <name evidence="1" type="ORF">A3I48_00845</name>
</gene>
<comment type="caution">
    <text evidence="1">The sequence shown here is derived from an EMBL/GenBank/DDBJ whole genome shotgun (WGS) entry which is preliminary data.</text>
</comment>
<evidence type="ECO:0000313" key="1">
    <source>
        <dbReference type="EMBL" id="OGE64280.1"/>
    </source>
</evidence>
<proteinExistence type="predicted"/>
<evidence type="ECO:0000313" key="2">
    <source>
        <dbReference type="Proteomes" id="UP000178859"/>
    </source>
</evidence>
<accession>A0A1F5MG59</accession>
<dbReference type="AlphaFoldDB" id="A0A1F5MG59"/>
<name>A0A1F5MG59_9BACT</name>
<organism evidence="1 2">
    <name type="scientific">Candidatus Daviesbacteria bacterium RIFCSPLOWO2_02_FULL_36_7</name>
    <dbReference type="NCBI Taxonomy" id="1797792"/>
    <lineage>
        <taxon>Bacteria</taxon>
        <taxon>Candidatus Daviesiibacteriota</taxon>
    </lineage>
</organism>
<dbReference type="Proteomes" id="UP000178859">
    <property type="component" value="Unassembled WGS sequence"/>
</dbReference>
<sequence>MLEIFEPINVWVFFKNNLIAPQSFFWRGRQIKIDKVNLIHTSKNGACIFYHFSVSSGGNFYRLRFDSNKLSWLLEAVDEDSSAY</sequence>
<dbReference type="EMBL" id="MFDT01000071">
    <property type="protein sequence ID" value="OGE64280.1"/>
    <property type="molecule type" value="Genomic_DNA"/>
</dbReference>